<evidence type="ECO:0000256" key="2">
    <source>
        <dbReference type="SAM" id="MobiDB-lite"/>
    </source>
</evidence>
<dbReference type="STRING" id="1392247.A0A3N4KNU5"/>
<dbReference type="PROSITE" id="PS50013">
    <property type="entry name" value="CHROMO_2"/>
    <property type="match status" value="1"/>
</dbReference>
<dbReference type="OrthoDB" id="3903581at2759"/>
<feature type="compositionally biased region" description="Basic and acidic residues" evidence="2">
    <location>
        <begin position="624"/>
        <end position="633"/>
    </location>
</feature>
<organism evidence="4 5">
    <name type="scientific">Morchella conica CCBAS932</name>
    <dbReference type="NCBI Taxonomy" id="1392247"/>
    <lineage>
        <taxon>Eukaryota</taxon>
        <taxon>Fungi</taxon>
        <taxon>Dikarya</taxon>
        <taxon>Ascomycota</taxon>
        <taxon>Pezizomycotina</taxon>
        <taxon>Pezizomycetes</taxon>
        <taxon>Pezizales</taxon>
        <taxon>Morchellaceae</taxon>
        <taxon>Morchella</taxon>
    </lineage>
</organism>
<feature type="region of interest" description="Disordered" evidence="2">
    <location>
        <begin position="614"/>
        <end position="639"/>
    </location>
</feature>
<proteinExistence type="predicted"/>
<accession>A0A3N4KNU5</accession>
<comment type="subunit">
    <text evidence="1">Component of the NuA4 histone acetyltransferase complex.</text>
</comment>
<dbReference type="AlphaFoldDB" id="A0A3N4KNU5"/>
<evidence type="ECO:0000259" key="3">
    <source>
        <dbReference type="PROSITE" id="PS50013"/>
    </source>
</evidence>
<sequence length="751" mass="83426">MSMGLVLTPQAHLSPLEALLTIYTPILECLVNHLHTPSKIALSQTSKHVRQLLYSYPLFFSHLDFRLPVVENLSFDSYRLGTVYNLDRLLATLPIENRITSLTLDWTAVTGYFLFGKIMDRCQNTLEHLSVRGCRKVSIKHHIVPYLVYQDSVEPLSVSTVTSPKRALKSLYVYKARGVRRKPFLIDRKPADGDEPSRYLTTLADKLGIWVDLGLCPTPKLRCPRRREILRRGKEKFCVPFDKRWRVLMEQGANNAAAPHLTLLSPHEHAQRRRFEETQGTGIACDNCDVAILDRCEACVQQMTCSNCAKALCHHCAYARPASPSPSSVDSDESVTNPLIQTAQNAQPFIPIPGAVAAHNFHNNNAATAPIPIPGAAAASSETNPVMHLLQACCDSATAANPADILCSSCMGSITWDTCDGCQRQICKKHELDRCRKCEGGCRRIFCFSNDSTSPVPGCGESITGRAGMKDCLTCGKDVCSDCRSRTLTSSPSMTNAASSDDGTETEEQEEEIPRKTSCNCKACKQSFYCTTCWPSKPTPCERRPKEILSHKTVEGDTVIYLVTFYDSEEQQKRWMTKQRILEDFLNTGGPELIAAFEDSLIISKPMDLLVSPPPPMTTPESSVHGDDPKVRDEEEDNEKIQVGESELIMERVLGKRQHDPGPLGQTGLGSVDSYDYLCKWLGRGDECTWVHKSSFREKSRERMMMDRFDRNGPDRTTGDEEGESSREAELRAEGENGGEGSSMALGGPLI</sequence>
<name>A0A3N4KNU5_9PEZI</name>
<feature type="compositionally biased region" description="Acidic residues" evidence="2">
    <location>
        <begin position="502"/>
        <end position="511"/>
    </location>
</feature>
<feature type="compositionally biased region" description="Polar residues" evidence="2">
    <location>
        <begin position="486"/>
        <end position="501"/>
    </location>
</feature>
<evidence type="ECO:0000313" key="5">
    <source>
        <dbReference type="Proteomes" id="UP000277580"/>
    </source>
</evidence>
<protein>
    <recommendedName>
        <fullName evidence="3">Chromo domain-containing protein</fullName>
    </recommendedName>
</protein>
<feature type="region of interest" description="Disordered" evidence="2">
    <location>
        <begin position="486"/>
        <end position="511"/>
    </location>
</feature>
<keyword evidence="5" id="KW-1185">Reference proteome</keyword>
<dbReference type="SUPFAM" id="SSF54160">
    <property type="entry name" value="Chromo domain-like"/>
    <property type="match status" value="1"/>
</dbReference>
<dbReference type="InterPro" id="IPR016197">
    <property type="entry name" value="Chromo-like_dom_sf"/>
</dbReference>
<dbReference type="Proteomes" id="UP000277580">
    <property type="component" value="Unassembled WGS sequence"/>
</dbReference>
<dbReference type="GO" id="GO:0006338">
    <property type="term" value="P:chromatin remodeling"/>
    <property type="evidence" value="ECO:0007669"/>
    <property type="project" value="UniProtKB-ARBA"/>
</dbReference>
<reference evidence="4 5" key="1">
    <citation type="journal article" date="2018" name="Nat. Ecol. Evol.">
        <title>Pezizomycetes genomes reveal the molecular basis of ectomycorrhizal truffle lifestyle.</title>
        <authorList>
            <person name="Murat C."/>
            <person name="Payen T."/>
            <person name="Noel B."/>
            <person name="Kuo A."/>
            <person name="Morin E."/>
            <person name="Chen J."/>
            <person name="Kohler A."/>
            <person name="Krizsan K."/>
            <person name="Balestrini R."/>
            <person name="Da Silva C."/>
            <person name="Montanini B."/>
            <person name="Hainaut M."/>
            <person name="Levati E."/>
            <person name="Barry K.W."/>
            <person name="Belfiori B."/>
            <person name="Cichocki N."/>
            <person name="Clum A."/>
            <person name="Dockter R.B."/>
            <person name="Fauchery L."/>
            <person name="Guy J."/>
            <person name="Iotti M."/>
            <person name="Le Tacon F."/>
            <person name="Lindquist E.A."/>
            <person name="Lipzen A."/>
            <person name="Malagnac F."/>
            <person name="Mello A."/>
            <person name="Molinier V."/>
            <person name="Miyauchi S."/>
            <person name="Poulain J."/>
            <person name="Riccioni C."/>
            <person name="Rubini A."/>
            <person name="Sitrit Y."/>
            <person name="Splivallo R."/>
            <person name="Traeger S."/>
            <person name="Wang M."/>
            <person name="Zifcakova L."/>
            <person name="Wipf D."/>
            <person name="Zambonelli A."/>
            <person name="Paolocci F."/>
            <person name="Nowrousian M."/>
            <person name="Ottonello S."/>
            <person name="Baldrian P."/>
            <person name="Spatafora J.W."/>
            <person name="Henrissat B."/>
            <person name="Nagy L.G."/>
            <person name="Aury J.M."/>
            <person name="Wincker P."/>
            <person name="Grigoriev I.V."/>
            <person name="Bonfante P."/>
            <person name="Martin F.M."/>
        </authorList>
    </citation>
    <scope>NUCLEOTIDE SEQUENCE [LARGE SCALE GENOMIC DNA]</scope>
    <source>
        <strain evidence="4 5">CCBAS932</strain>
    </source>
</reference>
<dbReference type="EMBL" id="ML119138">
    <property type="protein sequence ID" value="RPB11128.1"/>
    <property type="molecule type" value="Genomic_DNA"/>
</dbReference>
<evidence type="ECO:0000313" key="4">
    <source>
        <dbReference type="EMBL" id="RPB11128.1"/>
    </source>
</evidence>
<feature type="compositionally biased region" description="Basic and acidic residues" evidence="2">
    <location>
        <begin position="703"/>
        <end position="735"/>
    </location>
</feature>
<feature type="domain" description="Chromo" evidence="3">
    <location>
        <begin position="648"/>
        <end position="721"/>
    </location>
</feature>
<feature type="region of interest" description="Disordered" evidence="2">
    <location>
        <begin position="703"/>
        <end position="751"/>
    </location>
</feature>
<evidence type="ECO:0000256" key="1">
    <source>
        <dbReference type="ARBA" id="ARBA00011353"/>
    </source>
</evidence>
<gene>
    <name evidence="4" type="ORF">P167DRAFT_235553</name>
</gene>
<dbReference type="InterPro" id="IPR000953">
    <property type="entry name" value="Chromo/chromo_shadow_dom"/>
</dbReference>
<dbReference type="InParanoid" id="A0A3N4KNU5"/>